<dbReference type="KEGG" id="pyr:P186_2894"/>
<dbReference type="eggNOG" id="arCOG11632">
    <property type="taxonomic scope" value="Archaea"/>
</dbReference>
<sequence>MDYLSTNSILNGPFIFTYTSHHMVRSPGKSLPPYIDTYSNKNWRCDIRRILIPHELLETEIDGLSCQDYPYECAKKVVSELRRSGGKAYYLKENPKIILTTDSGSGTYNLQPLPAKSLDEVLGFEFKPRFLFGNNVVTETPYGILKNPPYECQDEQDELPRLVILYEDKRAAVAVKKLLYEVKPFTELFRRPDMTRLSDVEKKGSLEDVLKGGTVTLLIASENYLKSHLDVITQLKLESFKLGRGRSSLQIINSTRFANLTYEQRRFYFPANLVAALYFKAGCIPYGVVVPNCALCYELQASLYVGVALARGPNGYYKGVAILMEGLGSVVNYVDTDEVLKGGSMEFGEDEAEKFSSKIVEMIMEYKEKFGETPENLYVVRSRAFASIEADEIRKKVERGIEKKLSLIERFMWKKLKRKTIVFMSPYKTKYNIGGNRAIHVKSLSDYSNLWLIQPPSFNHAIRISYNSGNIDRRLPVLAYLYLRWLDFTSLIMKGRSTIAPVTYAKRYLKWLTLQDKIKLWN</sequence>
<evidence type="ECO:0000313" key="1">
    <source>
        <dbReference type="EMBL" id="AET34270.1"/>
    </source>
</evidence>
<accession>G7VFR4</accession>
<reference evidence="1 2" key="1">
    <citation type="journal article" date="2012" name="J. Bacteriol.">
        <title>Complete genome sequence of strain 1860, a crenarchaeon of the genus pyrobaculum able to grow with various electron acceptors.</title>
        <authorList>
            <person name="Mardanov A.V."/>
            <person name="Gumerov V.M."/>
            <person name="Slobodkina G.B."/>
            <person name="Beletsky A.V."/>
            <person name="Bonch-Osmolovskaya E.A."/>
            <person name="Ravin N.V."/>
            <person name="Skryabin K.G."/>
        </authorList>
    </citation>
    <scope>NUCLEOTIDE SEQUENCE [LARGE SCALE GENOMIC DNA]</scope>
    <source>
        <strain evidence="1 2">1860</strain>
    </source>
</reference>
<organism evidence="1 2">
    <name type="scientific">Pyrobaculum ferrireducens</name>
    <dbReference type="NCBI Taxonomy" id="1104324"/>
    <lineage>
        <taxon>Archaea</taxon>
        <taxon>Thermoproteota</taxon>
        <taxon>Thermoprotei</taxon>
        <taxon>Thermoproteales</taxon>
        <taxon>Thermoproteaceae</taxon>
        <taxon>Pyrobaculum</taxon>
    </lineage>
</organism>
<dbReference type="Proteomes" id="UP000005867">
    <property type="component" value="Chromosome"/>
</dbReference>
<name>G7VFR4_9CREN</name>
<evidence type="ECO:0008006" key="3">
    <source>
        <dbReference type="Google" id="ProtNLM"/>
    </source>
</evidence>
<evidence type="ECO:0000313" key="2">
    <source>
        <dbReference type="Proteomes" id="UP000005867"/>
    </source>
</evidence>
<dbReference type="EMBL" id="CP003098">
    <property type="protein sequence ID" value="AET34270.1"/>
    <property type="molecule type" value="Genomic_DNA"/>
</dbReference>
<protein>
    <recommendedName>
        <fullName evidence="3">Piwi domain-containing protein</fullName>
    </recommendedName>
</protein>
<keyword evidence="2" id="KW-1185">Reference proteome</keyword>
<proteinExistence type="predicted"/>
<dbReference type="BioCyc" id="PSP1104324:GJSN-2832-MONOMER"/>
<dbReference type="HOGENOM" id="CLU_549392_0_0_2"/>
<dbReference type="STRING" id="1104324.P186_2894"/>
<gene>
    <name evidence="1" type="ORF">P186_2894</name>
</gene>
<dbReference type="InterPro" id="IPR012337">
    <property type="entry name" value="RNaseH-like_sf"/>
</dbReference>
<dbReference type="SUPFAM" id="SSF53098">
    <property type="entry name" value="Ribonuclease H-like"/>
    <property type="match status" value="1"/>
</dbReference>
<dbReference type="AlphaFoldDB" id="G7VFR4"/>